<reference evidence="2" key="2">
    <citation type="submission" date="2015-07" db="EMBL/GenBank/DDBJ databases">
        <title>The genome sequence of Plasmodium falciparum IGH-CR14.</title>
        <authorList>
            <consortium name="The Broad Institute Genome Sequencing Platform"/>
            <person name="Volkman S.K."/>
            <person name="Neafsey D.E."/>
            <person name="Dash A.P."/>
            <person name="Chitnis C.E."/>
            <person name="Hartl D.L."/>
            <person name="Young S.K."/>
            <person name="Kodira C.D."/>
            <person name="Zeng Q."/>
            <person name="Koehrsen M."/>
            <person name="Godfrey P."/>
            <person name="Alvarado L."/>
            <person name="Berlin A."/>
            <person name="Borenstein D."/>
            <person name="Chen Z."/>
            <person name="Engels R."/>
            <person name="Freedman E."/>
            <person name="Gellesch M."/>
            <person name="Goldberg J."/>
            <person name="Griggs A."/>
            <person name="Gujja S."/>
            <person name="Heiman D."/>
            <person name="Hepburn T."/>
            <person name="Howarth C."/>
            <person name="Jen D."/>
            <person name="Larson L."/>
            <person name="Lewis B."/>
            <person name="Mehta T."/>
            <person name="Park D."/>
            <person name="Pearson M."/>
            <person name="Roberts A."/>
            <person name="Saif S."/>
            <person name="Shea T."/>
            <person name="Shenoy N."/>
            <person name="Sisk P."/>
            <person name="Stolte C."/>
            <person name="Sykes S."/>
            <person name="Walk T."/>
            <person name="White J."/>
            <person name="Yandava C."/>
            <person name="Wirth D.F."/>
            <person name="Nusbaum C."/>
            <person name="Birren B."/>
        </authorList>
    </citation>
    <scope>NUCLEOTIDE SEQUENCE [LARGE SCALE GENOMIC DNA]</scope>
    <source>
        <strain evidence="2">IGH-CR14</strain>
    </source>
</reference>
<organism evidence="1 2">
    <name type="scientific">Plasmodium falciparum IGH-CR14</name>
    <dbReference type="NCBI Taxonomy" id="580059"/>
    <lineage>
        <taxon>Eukaryota</taxon>
        <taxon>Sar</taxon>
        <taxon>Alveolata</taxon>
        <taxon>Apicomplexa</taxon>
        <taxon>Aconoidasida</taxon>
        <taxon>Haemosporida</taxon>
        <taxon>Plasmodiidae</taxon>
        <taxon>Plasmodium</taxon>
        <taxon>Plasmodium (Laverania)</taxon>
    </lineage>
</organism>
<dbReference type="Pfam" id="PF01063">
    <property type="entry name" value="Aminotran_4"/>
    <property type="match status" value="1"/>
</dbReference>
<dbReference type="PANTHER" id="PTHR47703">
    <property type="entry name" value="D-AMINOACID AMINOTRANSFERASE-LIKE PLP-DEPENDENT ENZYMES SUPERFAMILY PROTEIN"/>
    <property type="match status" value="1"/>
</dbReference>
<accession>A0A0L1I3B7</accession>
<dbReference type="OrthoDB" id="59470at2759"/>
<protein>
    <submittedName>
        <fullName evidence="1">Uncharacterized protein</fullName>
    </submittedName>
</protein>
<name>A0A0L1I3B7_PLAFA</name>
<dbReference type="InterPro" id="IPR036038">
    <property type="entry name" value="Aminotransferase-like"/>
</dbReference>
<dbReference type="InterPro" id="IPR001544">
    <property type="entry name" value="Aminotrans_IV"/>
</dbReference>
<dbReference type="Gene3D" id="3.20.10.10">
    <property type="entry name" value="D-amino Acid Aminotransferase, subunit A, domain 2"/>
    <property type="match status" value="1"/>
</dbReference>
<proteinExistence type="predicted"/>
<evidence type="ECO:0000313" key="1">
    <source>
        <dbReference type="EMBL" id="KNG74119.1"/>
    </source>
</evidence>
<dbReference type="GO" id="GO:0003824">
    <property type="term" value="F:catalytic activity"/>
    <property type="evidence" value="ECO:0007669"/>
    <property type="project" value="InterPro"/>
</dbReference>
<sequence length="149" mass="17814">MVMITLTWDMNSTVDTLEKYYSILCYIKCLPKHQDHVQIDMMCGERKTPNIKYADVFQVRDKFLKLKNENSHEVVLFNESNQITEGLSCNFFCFLNNTLYTAKDELVLKGTIREQIINLCERENIKLKKDFIDIKRYSQIRIFIYMFNN</sequence>
<dbReference type="SUPFAM" id="SSF56752">
    <property type="entry name" value="D-aminoacid aminotransferase-like PLP-dependent enzymes"/>
    <property type="match status" value="1"/>
</dbReference>
<dbReference type="PANTHER" id="PTHR47703:SF2">
    <property type="entry name" value="D-AMINOACID AMINOTRANSFERASE-LIKE PLP-DEPENDENT ENZYMES SUPERFAMILY PROTEIN"/>
    <property type="match status" value="1"/>
</dbReference>
<evidence type="ECO:0000313" key="2">
    <source>
        <dbReference type="Proteomes" id="UP000054562"/>
    </source>
</evidence>
<reference evidence="2" key="1">
    <citation type="submission" date="2015-07" db="EMBL/GenBank/DDBJ databases">
        <title>Annotation of Plasmodium falciparum IGH-CR14.</title>
        <authorList>
            <consortium name="The Broad Institute Genome Sequencing Platform"/>
            <person name="Volkman S.K."/>
            <person name="Neafsey D.E."/>
            <person name="Dash A.P."/>
            <person name="Chitnis C.E."/>
            <person name="Hartl D.L."/>
            <person name="Young S.K."/>
            <person name="Zeng Q."/>
            <person name="Koehrsen M."/>
            <person name="Alvarado L."/>
            <person name="Berlin A."/>
            <person name="Borenstein D."/>
            <person name="Chapman S.B."/>
            <person name="Chen Z."/>
            <person name="Engels R."/>
            <person name="Freedman E."/>
            <person name="Gellesch M."/>
            <person name="Goldberg J."/>
            <person name="Griggs A."/>
            <person name="Gujja S."/>
            <person name="Heilman E.R."/>
            <person name="Heiman D.I."/>
            <person name="Howarth C."/>
            <person name="Jen D."/>
            <person name="Larson L."/>
            <person name="Mehta T."/>
            <person name="Neiman D."/>
            <person name="Park D."/>
            <person name="Pearson M."/>
            <person name="Roberts A."/>
            <person name="Saif S."/>
            <person name="Shea T."/>
            <person name="Shenoy N."/>
            <person name="Sisk P."/>
            <person name="Stolte C."/>
            <person name="Sykes S."/>
            <person name="Walk T."/>
            <person name="White J."/>
            <person name="Yandava C."/>
            <person name="Haas B."/>
            <person name="Henn M.R."/>
            <person name="Nusbaum C."/>
            <person name="Birren B."/>
        </authorList>
    </citation>
    <scope>NUCLEOTIDE SEQUENCE [LARGE SCALE GENOMIC DNA]</scope>
    <source>
        <strain evidence="2">IGH-CR14</strain>
    </source>
</reference>
<dbReference type="Proteomes" id="UP000054562">
    <property type="component" value="Unassembled WGS sequence"/>
</dbReference>
<dbReference type="InterPro" id="IPR043132">
    <property type="entry name" value="BCAT-like_C"/>
</dbReference>
<dbReference type="AlphaFoldDB" id="A0A0L1I3B7"/>
<gene>
    <name evidence="1" type="ORF">PFMG_00060</name>
</gene>
<dbReference type="EMBL" id="GG664970">
    <property type="protein sequence ID" value="KNG74119.1"/>
    <property type="molecule type" value="Genomic_DNA"/>
</dbReference>